<dbReference type="EMBL" id="CAUOFW020005169">
    <property type="protein sequence ID" value="CAK9168876.1"/>
    <property type="molecule type" value="Genomic_DNA"/>
</dbReference>
<accession>A0ABC8THM8</accession>
<feature type="region of interest" description="Disordered" evidence="1">
    <location>
        <begin position="29"/>
        <end position="68"/>
    </location>
</feature>
<gene>
    <name evidence="2" type="ORF">ILEXP_LOCUS38291</name>
</gene>
<feature type="compositionally biased region" description="Low complexity" evidence="1">
    <location>
        <begin position="45"/>
        <end position="60"/>
    </location>
</feature>
<organism evidence="2 3">
    <name type="scientific">Ilex paraguariensis</name>
    <name type="common">yerba mate</name>
    <dbReference type="NCBI Taxonomy" id="185542"/>
    <lineage>
        <taxon>Eukaryota</taxon>
        <taxon>Viridiplantae</taxon>
        <taxon>Streptophyta</taxon>
        <taxon>Embryophyta</taxon>
        <taxon>Tracheophyta</taxon>
        <taxon>Spermatophyta</taxon>
        <taxon>Magnoliopsida</taxon>
        <taxon>eudicotyledons</taxon>
        <taxon>Gunneridae</taxon>
        <taxon>Pentapetalae</taxon>
        <taxon>asterids</taxon>
        <taxon>campanulids</taxon>
        <taxon>Aquifoliales</taxon>
        <taxon>Aquifoliaceae</taxon>
        <taxon>Ilex</taxon>
    </lineage>
</organism>
<evidence type="ECO:0000313" key="2">
    <source>
        <dbReference type="EMBL" id="CAK9168876.1"/>
    </source>
</evidence>
<evidence type="ECO:0000256" key="1">
    <source>
        <dbReference type="SAM" id="MobiDB-lite"/>
    </source>
</evidence>
<name>A0ABC8THM8_9AQUA</name>
<dbReference type="InterPro" id="IPR037500">
    <property type="entry name" value="Msp1"/>
</dbReference>
<comment type="caution">
    <text evidence="2">The sequence shown here is derived from an EMBL/GenBank/DDBJ whole genome shotgun (WGS) entry which is preliminary data.</text>
</comment>
<evidence type="ECO:0000313" key="3">
    <source>
        <dbReference type="Proteomes" id="UP001642360"/>
    </source>
</evidence>
<dbReference type="PANTHER" id="PTHR35768:SF1">
    <property type="entry name" value="PROTEIN MULTIPOLAR SPINDLE 1"/>
    <property type="match status" value="1"/>
</dbReference>
<sequence>MASSTEEQQTKADQNQSLKLAIAMALLRSKLIQNQKPPPPPPPTTTDFQPFSSPAPSQPQGLKWKRKAKERKQEILRLKEDLKEAEDDMQCDLFPQSANCKCYFFDNMGNSSPMRFGDGSDRRFNDVLRRRFLSQVRLKERKRRRDGLTERLRISGT</sequence>
<dbReference type="AlphaFoldDB" id="A0ABC8THM8"/>
<dbReference type="Proteomes" id="UP001642360">
    <property type="component" value="Unassembled WGS sequence"/>
</dbReference>
<reference evidence="2 3" key="1">
    <citation type="submission" date="2024-02" db="EMBL/GenBank/DDBJ databases">
        <authorList>
            <person name="Vignale AGUSTIN F."/>
            <person name="Sosa J E."/>
            <person name="Modenutti C."/>
        </authorList>
    </citation>
    <scope>NUCLEOTIDE SEQUENCE [LARGE SCALE GENOMIC DNA]</scope>
</reference>
<keyword evidence="3" id="KW-1185">Reference proteome</keyword>
<proteinExistence type="predicted"/>
<dbReference type="PANTHER" id="PTHR35768">
    <property type="entry name" value="PROTEIN MULTIPOLAR SPINDLE 1"/>
    <property type="match status" value="1"/>
</dbReference>
<protein>
    <submittedName>
        <fullName evidence="2">Uncharacterized protein</fullName>
    </submittedName>
</protein>